<name>A0ABQ2WTA2_9ALTE</name>
<sequence>MTADAKERNEIILVEVERLGGGFVWETETFTITLMDVAVSEQDAMALLGLSGVELIAINITHIG</sequence>
<evidence type="ECO:0000313" key="1">
    <source>
        <dbReference type="EMBL" id="GGW73490.1"/>
    </source>
</evidence>
<proteinExistence type="predicted"/>
<dbReference type="RefSeq" id="WP_189484221.1">
    <property type="nucleotide sequence ID" value="NZ_BMYR01000022.1"/>
</dbReference>
<reference evidence="2" key="1">
    <citation type="journal article" date="2019" name="Int. J. Syst. Evol. Microbiol.">
        <title>The Global Catalogue of Microorganisms (GCM) 10K type strain sequencing project: providing services to taxonomists for standard genome sequencing and annotation.</title>
        <authorList>
            <consortium name="The Broad Institute Genomics Platform"/>
            <consortium name="The Broad Institute Genome Sequencing Center for Infectious Disease"/>
            <person name="Wu L."/>
            <person name="Ma J."/>
        </authorList>
    </citation>
    <scope>NUCLEOTIDE SEQUENCE [LARGE SCALE GENOMIC DNA]</scope>
    <source>
        <strain evidence="2">KCTC 23723</strain>
    </source>
</reference>
<dbReference type="EMBL" id="BMYR01000022">
    <property type="protein sequence ID" value="GGW73490.1"/>
    <property type="molecule type" value="Genomic_DNA"/>
</dbReference>
<protein>
    <submittedName>
        <fullName evidence="1">Uncharacterized protein</fullName>
    </submittedName>
</protein>
<dbReference type="Proteomes" id="UP000634667">
    <property type="component" value="Unassembled WGS sequence"/>
</dbReference>
<keyword evidence="2" id="KW-1185">Reference proteome</keyword>
<accession>A0ABQ2WTA2</accession>
<comment type="caution">
    <text evidence="1">The sequence shown here is derived from an EMBL/GenBank/DDBJ whole genome shotgun (WGS) entry which is preliminary data.</text>
</comment>
<organism evidence="1 2">
    <name type="scientific">Alishewanella tabrizica</name>
    <dbReference type="NCBI Taxonomy" id="671278"/>
    <lineage>
        <taxon>Bacteria</taxon>
        <taxon>Pseudomonadati</taxon>
        <taxon>Pseudomonadota</taxon>
        <taxon>Gammaproteobacteria</taxon>
        <taxon>Alteromonadales</taxon>
        <taxon>Alteromonadaceae</taxon>
        <taxon>Alishewanella</taxon>
    </lineage>
</organism>
<gene>
    <name evidence="1" type="ORF">GCM10008111_31770</name>
</gene>
<evidence type="ECO:0000313" key="2">
    <source>
        <dbReference type="Proteomes" id="UP000634667"/>
    </source>
</evidence>